<name>A0ABQ1I3Q8_9ALTE</name>
<dbReference type="InterPro" id="IPR038251">
    <property type="entry name" value="PdxB_dimer_sf"/>
</dbReference>
<feature type="binding site" evidence="5">
    <location>
        <position position="258"/>
    </location>
    <ligand>
        <name>substrate</name>
    </ligand>
</feature>
<feature type="domain" description="D-isomer specific 2-hydroxyacid dehydrogenase catalytic" evidence="6">
    <location>
        <begin position="9"/>
        <end position="279"/>
    </location>
</feature>
<feature type="binding site" evidence="5">
    <location>
        <position position="67"/>
    </location>
    <ligand>
        <name>substrate</name>
    </ligand>
</feature>
<evidence type="ECO:0000256" key="2">
    <source>
        <dbReference type="ARBA" id="ARBA00023002"/>
    </source>
</evidence>
<dbReference type="InterPro" id="IPR029753">
    <property type="entry name" value="D-isomer_DH_CS"/>
</dbReference>
<sequence length="374" mass="41206">MKIVVDENIPFAQQILSQHGEVVALDGRTMQSAHLRDADALLVRSVTPVNAQLLSEAKQLKFVGTATIGTDHVDQVLLKELGINFASAPGCNAIAVGEYVTTALLAAANERQQSLQGKSIAIVGAGNTGSQLAKRAKALGMQVLLYDPPLKQQGLCEQSVSFAQVLSADVISLHVPSTKSGEFPTYHMFAQEQLQQLKPSQILINACRGDVIDNQALLKQAEKGLSPLLILDVWEGEPVVLKELVDHAFIATPHIAGYSLEGKMRGTSMVYQAMCQALNLDYQDNSDSLLNQPEFQQLSLNGRLNQAKLTKLTQFIYDIFADDRRFRRFGLQPQGFDRLRKNYPQRREFSSLQLVSQHDQVALSALGFNHQENK</sequence>
<evidence type="ECO:0000259" key="6">
    <source>
        <dbReference type="Pfam" id="PF00389"/>
    </source>
</evidence>
<dbReference type="RefSeq" id="WP_055732034.1">
    <property type="nucleotide sequence ID" value="NZ_BMDY01000014.1"/>
</dbReference>
<dbReference type="InterPro" id="IPR024531">
    <property type="entry name" value="Erythronate-4-P_DHase_dimer"/>
</dbReference>
<comment type="pathway">
    <text evidence="5">Cofactor biosynthesis; pyridoxine 5'-phosphate biosynthesis; pyridoxine 5'-phosphate from D-erythrose 4-phosphate: step 2/5.</text>
</comment>
<comment type="subunit">
    <text evidence="5">Homodimer.</text>
</comment>
<evidence type="ECO:0000313" key="9">
    <source>
        <dbReference type="EMBL" id="GGB10114.1"/>
    </source>
</evidence>
<dbReference type="EMBL" id="BMDY01000014">
    <property type="protein sequence ID" value="GGB10114.1"/>
    <property type="molecule type" value="Genomic_DNA"/>
</dbReference>
<keyword evidence="2 5" id="KW-0560">Oxidoreductase</keyword>
<feature type="binding site" evidence="5">
    <location>
        <position position="45"/>
    </location>
    <ligand>
        <name>substrate</name>
    </ligand>
</feature>
<dbReference type="SUPFAM" id="SSF52283">
    <property type="entry name" value="Formate/glycerate dehydrogenase catalytic domain-like"/>
    <property type="match status" value="1"/>
</dbReference>
<accession>A0ABQ1I3Q8</accession>
<feature type="active site" evidence="5">
    <location>
        <position position="237"/>
    </location>
</feature>
<feature type="binding site" evidence="5">
    <location>
        <position position="232"/>
    </location>
    <ligand>
        <name>NAD(+)</name>
        <dbReference type="ChEBI" id="CHEBI:57540"/>
    </ligand>
</feature>
<comment type="caution">
    <text evidence="5">Lacks conserved residue(s) required for the propagation of feature annotation.</text>
</comment>
<evidence type="ECO:0000256" key="4">
    <source>
        <dbReference type="ARBA" id="ARBA00023096"/>
    </source>
</evidence>
<keyword evidence="4 5" id="KW-0664">Pyridoxine biosynthesis</keyword>
<feature type="domain" description="Erythronate-4-phosphate dehydrogenase dimerisation" evidence="8">
    <location>
        <begin position="289"/>
        <end position="367"/>
    </location>
</feature>
<dbReference type="Pfam" id="PF02826">
    <property type="entry name" value="2-Hacid_dh_C"/>
    <property type="match status" value="1"/>
</dbReference>
<comment type="similarity">
    <text evidence="5">Belongs to the D-isomer specific 2-hydroxyacid dehydrogenase family. PdxB subfamily.</text>
</comment>
<evidence type="ECO:0000313" key="10">
    <source>
        <dbReference type="Proteomes" id="UP000651977"/>
    </source>
</evidence>
<keyword evidence="3 5" id="KW-0520">NAD</keyword>
<feature type="binding site" evidence="5">
    <location>
        <position position="147"/>
    </location>
    <ligand>
        <name>NAD(+)</name>
        <dbReference type="ChEBI" id="CHEBI:57540"/>
    </ligand>
</feature>
<dbReference type="SUPFAM" id="SSF51735">
    <property type="entry name" value="NAD(P)-binding Rossmann-fold domains"/>
    <property type="match status" value="1"/>
</dbReference>
<dbReference type="Pfam" id="PF11890">
    <property type="entry name" value="DUF3410"/>
    <property type="match status" value="1"/>
</dbReference>
<dbReference type="InterPro" id="IPR006139">
    <property type="entry name" value="D-isomer_2_OHA_DH_cat_dom"/>
</dbReference>
<proteinExistence type="inferred from homology"/>
<feature type="binding site" evidence="5">
    <location>
        <position position="257"/>
    </location>
    <ligand>
        <name>NAD(+)</name>
        <dbReference type="ChEBI" id="CHEBI:57540"/>
    </ligand>
</feature>
<comment type="caution">
    <text evidence="9">The sequence shown here is derived from an EMBL/GenBank/DDBJ whole genome shotgun (WGS) entry which is preliminary data.</text>
</comment>
<keyword evidence="1 5" id="KW-0963">Cytoplasm</keyword>
<reference evidence="10" key="1">
    <citation type="journal article" date="2019" name="Int. J. Syst. Evol. Microbiol.">
        <title>The Global Catalogue of Microorganisms (GCM) 10K type strain sequencing project: providing services to taxonomists for standard genome sequencing and annotation.</title>
        <authorList>
            <consortium name="The Broad Institute Genomics Platform"/>
            <consortium name="The Broad Institute Genome Sequencing Center for Infectious Disease"/>
            <person name="Wu L."/>
            <person name="Ma J."/>
        </authorList>
    </citation>
    <scope>NUCLEOTIDE SEQUENCE [LARGE SCALE GENOMIC DNA]</scope>
    <source>
        <strain evidence="10">CGMCC 1.10131</strain>
    </source>
</reference>
<dbReference type="EC" id="1.1.1.290" evidence="5"/>
<dbReference type="InterPro" id="IPR020921">
    <property type="entry name" value="Erythronate-4-P_DHase"/>
</dbReference>
<protein>
    <recommendedName>
        <fullName evidence="5">Erythronate-4-phosphate dehydrogenase</fullName>
        <ecNumber evidence="5">1.1.1.290</ecNumber>
    </recommendedName>
</protein>
<evidence type="ECO:0000256" key="3">
    <source>
        <dbReference type="ARBA" id="ARBA00023027"/>
    </source>
</evidence>
<evidence type="ECO:0000256" key="5">
    <source>
        <dbReference type="HAMAP-Rule" id="MF_01825"/>
    </source>
</evidence>
<comment type="catalytic activity">
    <reaction evidence="5">
        <text>4-phospho-D-erythronate + NAD(+) = (R)-3-hydroxy-2-oxo-4-phosphooxybutanoate + NADH + H(+)</text>
        <dbReference type="Rhea" id="RHEA:18829"/>
        <dbReference type="ChEBI" id="CHEBI:15378"/>
        <dbReference type="ChEBI" id="CHEBI:57540"/>
        <dbReference type="ChEBI" id="CHEBI:57945"/>
        <dbReference type="ChEBI" id="CHEBI:58538"/>
        <dbReference type="ChEBI" id="CHEBI:58766"/>
        <dbReference type="EC" id="1.1.1.290"/>
    </reaction>
</comment>
<dbReference type="Proteomes" id="UP000651977">
    <property type="component" value="Unassembled WGS sequence"/>
</dbReference>
<evidence type="ECO:0000256" key="1">
    <source>
        <dbReference type="ARBA" id="ARBA00022490"/>
    </source>
</evidence>
<evidence type="ECO:0000259" key="8">
    <source>
        <dbReference type="Pfam" id="PF11890"/>
    </source>
</evidence>
<comment type="subcellular location">
    <subcellularLocation>
        <location evidence="5">Cytoplasm</location>
    </subcellularLocation>
</comment>
<evidence type="ECO:0000259" key="7">
    <source>
        <dbReference type="Pfam" id="PF02826"/>
    </source>
</evidence>
<feature type="domain" description="D-isomer specific 2-hydroxyacid dehydrogenase NAD-binding" evidence="7">
    <location>
        <begin position="109"/>
        <end position="256"/>
    </location>
</feature>
<comment type="function">
    <text evidence="5">Catalyzes the oxidation of erythronate-4-phosphate to 3-hydroxy-2-oxo-4-phosphonooxybutanoate.</text>
</comment>
<dbReference type="PANTHER" id="PTHR42938:SF9">
    <property type="entry name" value="FORMATE DEHYDROGENASE 1"/>
    <property type="match status" value="1"/>
</dbReference>
<feature type="active site" evidence="5">
    <location>
        <position position="208"/>
    </location>
</feature>
<dbReference type="InterPro" id="IPR036291">
    <property type="entry name" value="NAD(P)-bd_dom_sf"/>
</dbReference>
<keyword evidence="10" id="KW-1185">Reference proteome</keyword>
<dbReference type="HAMAP" id="MF_01825">
    <property type="entry name" value="PdxB"/>
    <property type="match status" value="1"/>
</dbReference>
<dbReference type="CDD" id="cd12158">
    <property type="entry name" value="ErythrP_dh"/>
    <property type="match status" value="1"/>
</dbReference>
<dbReference type="Gene3D" id="3.40.50.720">
    <property type="entry name" value="NAD(P)-binding Rossmann-like Domain"/>
    <property type="match status" value="2"/>
</dbReference>
<feature type="active site" description="Proton donor" evidence="5">
    <location>
        <position position="254"/>
    </location>
</feature>
<dbReference type="PROSITE" id="PS00671">
    <property type="entry name" value="D_2_HYDROXYACID_DH_3"/>
    <property type="match status" value="1"/>
</dbReference>
<dbReference type="Pfam" id="PF00389">
    <property type="entry name" value="2-Hacid_dh"/>
    <property type="match status" value="1"/>
</dbReference>
<organism evidence="9 10">
    <name type="scientific">Agarivorans gilvus</name>
    <dbReference type="NCBI Taxonomy" id="680279"/>
    <lineage>
        <taxon>Bacteria</taxon>
        <taxon>Pseudomonadati</taxon>
        <taxon>Pseudomonadota</taxon>
        <taxon>Gammaproteobacteria</taxon>
        <taxon>Alteromonadales</taxon>
        <taxon>Alteromonadaceae</taxon>
        <taxon>Agarivorans</taxon>
    </lineage>
</organism>
<dbReference type="PANTHER" id="PTHR42938">
    <property type="entry name" value="FORMATE DEHYDROGENASE 1"/>
    <property type="match status" value="1"/>
</dbReference>
<gene>
    <name evidence="5 9" type="primary">pdxB</name>
    <name evidence="9" type="ORF">GCM10007414_24310</name>
</gene>
<dbReference type="Gene3D" id="3.30.1370.170">
    <property type="match status" value="1"/>
</dbReference>
<dbReference type="InterPro" id="IPR006140">
    <property type="entry name" value="D-isomer_DH_NAD-bd"/>
</dbReference>